<evidence type="ECO:0000313" key="5">
    <source>
        <dbReference type="EMBL" id="KOY13219.1"/>
    </source>
</evidence>
<dbReference type="PROSITE" id="PS50995">
    <property type="entry name" value="HTH_MARR_2"/>
    <property type="match status" value="1"/>
</dbReference>
<reference evidence="5 6" key="1">
    <citation type="submission" date="2015-08" db="EMBL/GenBank/DDBJ databases">
        <title>Draft genome sequence of cellulolytic and xylanolytic Paenibacillus sp. A59, isolated from a decaying forest soil from Patagonia, Argentina.</title>
        <authorList>
            <person name="Ghio S."/>
            <person name="Caceres A.M."/>
            <person name="Talia P."/>
            <person name="Grasso D."/>
            <person name="Campos E."/>
        </authorList>
    </citation>
    <scope>NUCLEOTIDE SEQUENCE [LARGE SCALE GENOMIC DNA]</scope>
    <source>
        <strain evidence="5 6">A59</strain>
    </source>
</reference>
<dbReference type="PRINTS" id="PR00598">
    <property type="entry name" value="HTHMARR"/>
</dbReference>
<keyword evidence="6" id="KW-1185">Reference proteome</keyword>
<dbReference type="GO" id="GO:0003700">
    <property type="term" value="F:DNA-binding transcription factor activity"/>
    <property type="evidence" value="ECO:0007669"/>
    <property type="project" value="InterPro"/>
</dbReference>
<dbReference type="PANTHER" id="PTHR42756">
    <property type="entry name" value="TRANSCRIPTIONAL REGULATOR, MARR"/>
    <property type="match status" value="1"/>
</dbReference>
<dbReference type="Pfam" id="PF01047">
    <property type="entry name" value="MarR"/>
    <property type="match status" value="1"/>
</dbReference>
<dbReference type="PANTHER" id="PTHR42756:SF1">
    <property type="entry name" value="TRANSCRIPTIONAL REPRESSOR OF EMRAB OPERON"/>
    <property type="match status" value="1"/>
</dbReference>
<organism evidence="5 6">
    <name type="scientific">Paenibacillus xylanivorans</name>
    <dbReference type="NCBI Taxonomy" id="1705561"/>
    <lineage>
        <taxon>Bacteria</taxon>
        <taxon>Bacillati</taxon>
        <taxon>Bacillota</taxon>
        <taxon>Bacilli</taxon>
        <taxon>Bacillales</taxon>
        <taxon>Paenibacillaceae</taxon>
        <taxon>Paenibacillus</taxon>
    </lineage>
</organism>
<dbReference type="RefSeq" id="WP_053783567.1">
    <property type="nucleotide sequence ID" value="NZ_LITU01000081.1"/>
</dbReference>
<dbReference type="PATRIC" id="fig|1705561.3.peg.5475"/>
<keyword evidence="3" id="KW-0804">Transcription</keyword>
<protein>
    <submittedName>
        <fullName evidence="5">MarR family transcriptional regulator</fullName>
    </submittedName>
</protein>
<dbReference type="EMBL" id="LITU01000081">
    <property type="protein sequence ID" value="KOY13219.1"/>
    <property type="molecule type" value="Genomic_DNA"/>
</dbReference>
<dbReference type="InterPro" id="IPR036388">
    <property type="entry name" value="WH-like_DNA-bd_sf"/>
</dbReference>
<dbReference type="InterPro" id="IPR036390">
    <property type="entry name" value="WH_DNA-bd_sf"/>
</dbReference>
<evidence type="ECO:0000256" key="1">
    <source>
        <dbReference type="ARBA" id="ARBA00023015"/>
    </source>
</evidence>
<dbReference type="OrthoDB" id="2366010at2"/>
<comment type="caution">
    <text evidence="5">The sequence shown here is derived from an EMBL/GenBank/DDBJ whole genome shotgun (WGS) entry which is preliminary data.</text>
</comment>
<evidence type="ECO:0000259" key="4">
    <source>
        <dbReference type="PROSITE" id="PS50995"/>
    </source>
</evidence>
<dbReference type="AlphaFoldDB" id="A0A0M9BJH7"/>
<dbReference type="Proteomes" id="UP000037688">
    <property type="component" value="Unassembled WGS sequence"/>
</dbReference>
<feature type="domain" description="HTH marR-type" evidence="4">
    <location>
        <begin position="1"/>
        <end position="137"/>
    </location>
</feature>
<dbReference type="InterPro" id="IPR000835">
    <property type="entry name" value="HTH_MarR-typ"/>
</dbReference>
<evidence type="ECO:0000256" key="3">
    <source>
        <dbReference type="ARBA" id="ARBA00023163"/>
    </source>
</evidence>
<sequence length="139" mass="16288">MTRVFSKEEQIINLLNGLGNKISPKFERCTGISSSRFEILHELDQVDEINQSMLQKIINIDSAAITRHLKQLEADSMVTRRKNPEDNRVTFVRLTDEGRKQIEGYKVEKTNFINQILQDFSDEEIHMLADFLERMQNNF</sequence>
<dbReference type="GO" id="GO:0003677">
    <property type="term" value="F:DNA binding"/>
    <property type="evidence" value="ECO:0007669"/>
    <property type="project" value="UniProtKB-KW"/>
</dbReference>
<dbReference type="SMART" id="SM00347">
    <property type="entry name" value="HTH_MARR"/>
    <property type="match status" value="1"/>
</dbReference>
<proteinExistence type="predicted"/>
<name>A0A0M9BJH7_9BACL</name>
<gene>
    <name evidence="5" type="ORF">AMS66_26070</name>
</gene>
<keyword evidence="1" id="KW-0805">Transcription regulation</keyword>
<evidence type="ECO:0000256" key="2">
    <source>
        <dbReference type="ARBA" id="ARBA00023125"/>
    </source>
</evidence>
<dbReference type="CDD" id="cd00090">
    <property type="entry name" value="HTH_ARSR"/>
    <property type="match status" value="1"/>
</dbReference>
<dbReference type="InterPro" id="IPR011991">
    <property type="entry name" value="ArsR-like_HTH"/>
</dbReference>
<dbReference type="SUPFAM" id="SSF46785">
    <property type="entry name" value="Winged helix' DNA-binding domain"/>
    <property type="match status" value="1"/>
</dbReference>
<dbReference type="Gene3D" id="1.10.10.10">
    <property type="entry name" value="Winged helix-like DNA-binding domain superfamily/Winged helix DNA-binding domain"/>
    <property type="match status" value="1"/>
</dbReference>
<evidence type="ECO:0000313" key="6">
    <source>
        <dbReference type="Proteomes" id="UP000037688"/>
    </source>
</evidence>
<accession>A0A0M9BJH7</accession>
<keyword evidence="2" id="KW-0238">DNA-binding</keyword>